<reference evidence="3" key="1">
    <citation type="submission" date="2022-11" db="UniProtKB">
        <authorList>
            <consortium name="WormBaseParasite"/>
        </authorList>
    </citation>
    <scope>IDENTIFICATION</scope>
</reference>
<organism evidence="2 3">
    <name type="scientific">Acrobeloides nanus</name>
    <dbReference type="NCBI Taxonomy" id="290746"/>
    <lineage>
        <taxon>Eukaryota</taxon>
        <taxon>Metazoa</taxon>
        <taxon>Ecdysozoa</taxon>
        <taxon>Nematoda</taxon>
        <taxon>Chromadorea</taxon>
        <taxon>Rhabditida</taxon>
        <taxon>Tylenchina</taxon>
        <taxon>Cephalobomorpha</taxon>
        <taxon>Cephaloboidea</taxon>
        <taxon>Cephalobidae</taxon>
        <taxon>Acrobeloides</taxon>
    </lineage>
</organism>
<protein>
    <submittedName>
        <fullName evidence="3">Carboxylesterase type B domain-containing protein</fullName>
    </submittedName>
</protein>
<dbReference type="AlphaFoldDB" id="A0A914DY83"/>
<name>A0A914DY83_9BILA</name>
<proteinExistence type="predicted"/>
<evidence type="ECO:0000313" key="3">
    <source>
        <dbReference type="WBParaSite" id="ACRNAN_scaffold4552.g14696.t1"/>
    </source>
</evidence>
<sequence>MVGKKGFKINKEAIDLAPNIDGDFMPKSIDELRKDMPKKIVLDGVTEKEGLVFSLVSKPKGDLKNVIENYLTTALIARKVKNVEEAKKKLLMVYYKGVDTNNKKQLMTVYADVNFSKLKGPVQ</sequence>
<keyword evidence="2" id="KW-1185">Reference proteome</keyword>
<dbReference type="Proteomes" id="UP000887540">
    <property type="component" value="Unplaced"/>
</dbReference>
<dbReference type="InterPro" id="IPR002018">
    <property type="entry name" value="CarbesteraseB"/>
</dbReference>
<evidence type="ECO:0000313" key="2">
    <source>
        <dbReference type="Proteomes" id="UP000887540"/>
    </source>
</evidence>
<dbReference type="InterPro" id="IPR043187">
    <property type="entry name" value="CM06B1-like"/>
</dbReference>
<dbReference type="PANTHER" id="PTHR45029">
    <property type="entry name" value="CARBOXYLIC ESTER HYDROLASE-RELATED"/>
    <property type="match status" value="1"/>
</dbReference>
<feature type="domain" description="Carboxylesterase type B" evidence="1">
    <location>
        <begin position="9"/>
        <end position="113"/>
    </location>
</feature>
<dbReference type="Pfam" id="PF00135">
    <property type="entry name" value="COesterase"/>
    <property type="match status" value="1"/>
</dbReference>
<dbReference type="InterPro" id="IPR029058">
    <property type="entry name" value="AB_hydrolase_fold"/>
</dbReference>
<accession>A0A914DY83</accession>
<evidence type="ECO:0000259" key="1">
    <source>
        <dbReference type="Pfam" id="PF00135"/>
    </source>
</evidence>
<dbReference type="WBParaSite" id="ACRNAN_scaffold4552.g14696.t1">
    <property type="protein sequence ID" value="ACRNAN_scaffold4552.g14696.t1"/>
    <property type="gene ID" value="ACRNAN_scaffold4552.g14696"/>
</dbReference>
<dbReference type="Gene3D" id="3.40.50.1820">
    <property type="entry name" value="alpha/beta hydrolase"/>
    <property type="match status" value="1"/>
</dbReference>